<keyword evidence="5" id="KW-0131">Cell cycle</keyword>
<dbReference type="InterPro" id="IPR011989">
    <property type="entry name" value="ARM-like"/>
</dbReference>
<feature type="compositionally biased region" description="Basic residues" evidence="6">
    <location>
        <begin position="758"/>
        <end position="770"/>
    </location>
</feature>
<dbReference type="SUPFAM" id="SSF48371">
    <property type="entry name" value="ARM repeat"/>
    <property type="match status" value="1"/>
</dbReference>
<sequence>MAESGKTKVLSEADVEAKIIKLKAAEPDKKVDILQYFGLELEDAAGLPEPTIDPLTLLVPPLIRSSHPLLQSSTLTSFLPFFIPLIPLSPTSHLRLALLQILPALLEKLNDPKDRIHTSAANALYRLGARCFAAEPSNPPSSTSAAGSTSSSSKGKEKETLPQTWERSLKDTMMGKAWRSKVEAMKVLIRIRAELGAKVGLKMWLAPLVDLLEDGEGHVREQAKETVVALLAPASTPPAARSELKKLLLARNVRKTIANDIINRVLGGGGGAGGTEGGISGRSTPAVPNLAVEEQKDAGGAGAAQARSGAATPAAGGSGIDEIEVVYIASPHDLSNEFAAMIPHFEGKETEHNWAPREKSLVRIRGMLKGGVWGKYNEAFVAGLKGGIIEGVSKTIVSLRTTVAQQSCFLLKELVEHLVSGFDQFVEHLLPILGKMAGYTKKIIADRSQACVTAMIIHTTVHPRVYITHIAAGVSDKNIQTRHFSSVHLKTFLDIHSSRSKHSIETTSGLLDQLEGSVKKSLADVNPAVRDLGRQAFWSFHAVWPQKAGVILNAMDGMARKQLDKANPHDSTGVALAASSTSKPAPPAKRASSTMSALLAEKRKAKAAELAAGRVAQESPRVVSHPTPNSPSINQGMTRSNSSASISSRPNQPGQLARSITSPEASPTKSLPDSPKPNSGLASSTKTTPRPISKPILASPRELLPHGRDRSSSLGRKSSPSRGSPSRDSPLRQSSTFSHAPSGLRSPASSSGGSGGHAHSHRTPQSRAARRGIPDFAPAHESDSLRSGMRTHEPGERTPSWEGASTPARPGAGTGIVDDAILAQAAQAESAAQQLVDYADEEPITTAALHSSTHENHASQNTPVTPARHSVLNGSGLSSGTPGMAYKTPLHVRKAWEDSPRPEAVTPLMMDRLKERKHERSWWVKRQELMEKASPLKPLTPAPSSAIVLDVEAIESSEPTMRNLQKLALFSSSNPIPAQSYEDHDEDDDGDDDAAERTREVWEEDKVFERVLAGLLRFLKPDQPQGLLEQALVLLWELVQHQWALFDGHEQELLEALFRLRASHDPTILESTNALISLLTQIADPMYFLTLIRSSLDRFLSDHPAPSPSESSNDPDHAGDAFSRLSLSSGHKESSESRIRNSGYLYGLTALGMCVLRLPEAVVEVEGGRLGEVIMDAMSSPSSIIRQSAQSLLLAIQTILQSSSKTLSFVPGLSKGQKDLAIYYMAQNGILESSSTSTSSSNSNSNMGSGILSPRNGQSHGSTTTTPIGRRGHRHGDGDGDEDEYGIDDEHDEDEDQQRERDLEQESQLKKDKILREMEGLMGRSIARE</sequence>
<dbReference type="InterPro" id="IPR034085">
    <property type="entry name" value="TOG"/>
</dbReference>
<keyword evidence="4" id="KW-0493">Microtubule</keyword>
<dbReference type="GO" id="GO:0008017">
    <property type="term" value="F:microtubule binding"/>
    <property type="evidence" value="ECO:0007669"/>
    <property type="project" value="TreeGrafter"/>
</dbReference>
<feature type="region of interest" description="Disordered" evidence="6">
    <location>
        <begin position="295"/>
        <end position="316"/>
    </location>
</feature>
<dbReference type="PANTHER" id="PTHR21567">
    <property type="entry name" value="CLASP"/>
    <property type="match status" value="1"/>
</dbReference>
<evidence type="ECO:0000256" key="4">
    <source>
        <dbReference type="ARBA" id="ARBA00022701"/>
    </source>
</evidence>
<feature type="compositionally biased region" description="Polar residues" evidence="6">
    <location>
        <begin position="1255"/>
        <end position="1267"/>
    </location>
</feature>
<feature type="region of interest" description="Disordered" evidence="6">
    <location>
        <begin position="609"/>
        <end position="814"/>
    </location>
</feature>
<dbReference type="Proteomes" id="UP000092666">
    <property type="component" value="Unassembled WGS sequence"/>
</dbReference>
<evidence type="ECO:0000259" key="7">
    <source>
        <dbReference type="SMART" id="SM01349"/>
    </source>
</evidence>
<evidence type="ECO:0000256" key="3">
    <source>
        <dbReference type="ARBA" id="ARBA00022618"/>
    </source>
</evidence>
<feature type="compositionally biased region" description="Basic and acidic residues" evidence="6">
    <location>
        <begin position="778"/>
        <end position="796"/>
    </location>
</feature>
<dbReference type="OrthoDB" id="46159at2759"/>
<feature type="region of interest" description="Disordered" evidence="6">
    <location>
        <begin position="564"/>
        <end position="596"/>
    </location>
</feature>
<organism evidence="8 9">
    <name type="scientific">Kwoniella heveanensis BCC8398</name>
    <dbReference type="NCBI Taxonomy" id="1296120"/>
    <lineage>
        <taxon>Eukaryota</taxon>
        <taxon>Fungi</taxon>
        <taxon>Dikarya</taxon>
        <taxon>Basidiomycota</taxon>
        <taxon>Agaricomycotina</taxon>
        <taxon>Tremellomycetes</taxon>
        <taxon>Tremellales</taxon>
        <taxon>Cryptococcaceae</taxon>
        <taxon>Kwoniella</taxon>
    </lineage>
</organism>
<feature type="compositionally biased region" description="Low complexity" evidence="6">
    <location>
        <begin position="740"/>
        <end position="751"/>
    </location>
</feature>
<feature type="domain" description="TOG" evidence="7">
    <location>
        <begin position="8"/>
        <end position="258"/>
    </location>
</feature>
<dbReference type="PANTHER" id="PTHR21567:SF9">
    <property type="entry name" value="CLIP-ASSOCIATING PROTEIN"/>
    <property type="match status" value="1"/>
</dbReference>
<comment type="subcellular location">
    <subcellularLocation>
        <location evidence="1">Cytoplasm</location>
        <location evidence="1">Cytoskeleton</location>
        <location evidence="1">Spindle</location>
    </subcellularLocation>
</comment>
<keyword evidence="9" id="KW-1185">Reference proteome</keyword>
<feature type="region of interest" description="Disordered" evidence="6">
    <location>
        <begin position="975"/>
        <end position="998"/>
    </location>
</feature>
<dbReference type="GO" id="GO:0005815">
    <property type="term" value="C:microtubule organizing center"/>
    <property type="evidence" value="ECO:0007669"/>
    <property type="project" value="TreeGrafter"/>
</dbReference>
<name>A0A1B9GLF3_9TREE</name>
<feature type="compositionally biased region" description="Low complexity" evidence="6">
    <location>
        <begin position="303"/>
        <end position="315"/>
    </location>
</feature>
<feature type="compositionally biased region" description="Low complexity" evidence="6">
    <location>
        <begin position="1233"/>
        <end position="1246"/>
    </location>
</feature>
<feature type="domain" description="TOG" evidence="7">
    <location>
        <begin position="327"/>
        <end position="580"/>
    </location>
</feature>
<evidence type="ECO:0000256" key="1">
    <source>
        <dbReference type="ARBA" id="ARBA00004186"/>
    </source>
</evidence>
<feature type="region of interest" description="Disordered" evidence="6">
    <location>
        <begin position="1102"/>
        <end position="1123"/>
    </location>
</feature>
<feature type="compositionally biased region" description="Acidic residues" evidence="6">
    <location>
        <begin position="1279"/>
        <end position="1297"/>
    </location>
</feature>
<keyword evidence="3" id="KW-0132">Cell division</keyword>
<feature type="compositionally biased region" description="Low complexity" evidence="6">
    <location>
        <begin position="136"/>
        <end position="153"/>
    </location>
</feature>
<dbReference type="Gene3D" id="1.25.10.10">
    <property type="entry name" value="Leucine-rich Repeat Variant"/>
    <property type="match status" value="2"/>
</dbReference>
<reference evidence="9" key="2">
    <citation type="submission" date="2013-12" db="EMBL/GenBank/DDBJ databases">
        <title>Evolution of pathogenesis and genome organization in the Tremellales.</title>
        <authorList>
            <person name="Cuomo C."/>
            <person name="Litvintseva A."/>
            <person name="Heitman J."/>
            <person name="Chen Y."/>
            <person name="Sun S."/>
            <person name="Springer D."/>
            <person name="Dromer F."/>
            <person name="Young S."/>
            <person name="Zeng Q."/>
            <person name="Chapman S."/>
            <person name="Gujja S."/>
            <person name="Saif S."/>
            <person name="Birren B."/>
        </authorList>
    </citation>
    <scope>NUCLEOTIDE SEQUENCE [LARGE SCALE GENOMIC DNA]</scope>
    <source>
        <strain evidence="9">BCC8398</strain>
    </source>
</reference>
<dbReference type="Pfam" id="PF12348">
    <property type="entry name" value="CLASP_N"/>
    <property type="match status" value="1"/>
</dbReference>
<feature type="region of interest" description="Disordered" evidence="6">
    <location>
        <begin position="136"/>
        <end position="166"/>
    </location>
</feature>
<proteinExistence type="inferred from homology"/>
<dbReference type="InterPro" id="IPR016024">
    <property type="entry name" value="ARM-type_fold"/>
</dbReference>
<evidence type="ECO:0000313" key="9">
    <source>
        <dbReference type="Proteomes" id="UP000092666"/>
    </source>
</evidence>
<reference evidence="8 9" key="1">
    <citation type="submission" date="2013-07" db="EMBL/GenBank/DDBJ databases">
        <title>The Genome Sequence of Cryptococcus heveanensis BCC8398.</title>
        <authorList>
            <consortium name="The Broad Institute Genome Sequencing Platform"/>
            <person name="Cuomo C."/>
            <person name="Litvintseva A."/>
            <person name="Chen Y."/>
            <person name="Heitman J."/>
            <person name="Sun S."/>
            <person name="Springer D."/>
            <person name="Dromer F."/>
            <person name="Young S.K."/>
            <person name="Zeng Q."/>
            <person name="Gargeya S."/>
            <person name="Fitzgerald M."/>
            <person name="Abouelleil A."/>
            <person name="Alvarado L."/>
            <person name="Berlin A.M."/>
            <person name="Chapman S.B."/>
            <person name="Dewar J."/>
            <person name="Goldberg J."/>
            <person name="Griggs A."/>
            <person name="Gujja S."/>
            <person name="Hansen M."/>
            <person name="Howarth C."/>
            <person name="Imamovic A."/>
            <person name="Larimer J."/>
            <person name="McCowan C."/>
            <person name="Murphy C."/>
            <person name="Pearson M."/>
            <person name="Priest M."/>
            <person name="Roberts A."/>
            <person name="Saif S."/>
            <person name="Shea T."/>
            <person name="Sykes S."/>
            <person name="Wortman J."/>
            <person name="Nusbaum C."/>
            <person name="Birren B."/>
        </authorList>
    </citation>
    <scope>NUCLEOTIDE SEQUENCE [LARGE SCALE GENOMIC DNA]</scope>
    <source>
        <strain evidence="8 9">BCC8398</strain>
    </source>
</reference>
<feature type="compositionally biased region" description="Low complexity" evidence="6">
    <location>
        <begin position="577"/>
        <end position="596"/>
    </location>
</feature>
<comment type="similarity">
    <text evidence="2">Belongs to the CLASP family.</text>
</comment>
<dbReference type="GO" id="GO:0090307">
    <property type="term" value="P:mitotic spindle assembly"/>
    <property type="evidence" value="ECO:0007669"/>
    <property type="project" value="TreeGrafter"/>
</dbReference>
<feature type="compositionally biased region" description="Basic and acidic residues" evidence="6">
    <location>
        <begin position="1298"/>
        <end position="1319"/>
    </location>
</feature>
<keyword evidence="5" id="KW-0498">Mitosis</keyword>
<feature type="compositionally biased region" description="Polar residues" evidence="6">
    <location>
        <begin position="626"/>
        <end position="639"/>
    </location>
</feature>
<protein>
    <recommendedName>
        <fullName evidence="7">TOG domain-containing protein</fullName>
    </recommendedName>
</protein>
<dbReference type="GO" id="GO:0005876">
    <property type="term" value="C:spindle microtubule"/>
    <property type="evidence" value="ECO:0007669"/>
    <property type="project" value="TreeGrafter"/>
</dbReference>
<dbReference type="EMBL" id="KI669512">
    <property type="protein sequence ID" value="OCF31900.1"/>
    <property type="molecule type" value="Genomic_DNA"/>
</dbReference>
<dbReference type="GO" id="GO:1990023">
    <property type="term" value="C:mitotic spindle midzone"/>
    <property type="evidence" value="ECO:0007669"/>
    <property type="project" value="TreeGrafter"/>
</dbReference>
<dbReference type="SMART" id="SM01349">
    <property type="entry name" value="TOG"/>
    <property type="match status" value="2"/>
</dbReference>
<feature type="compositionally biased region" description="Acidic residues" evidence="6">
    <location>
        <begin position="983"/>
        <end position="994"/>
    </location>
</feature>
<evidence type="ECO:0000313" key="8">
    <source>
        <dbReference type="EMBL" id="OCF31900.1"/>
    </source>
</evidence>
<dbReference type="GO" id="GO:0051301">
    <property type="term" value="P:cell division"/>
    <property type="evidence" value="ECO:0007669"/>
    <property type="project" value="UniProtKB-KW"/>
</dbReference>
<feature type="compositionally biased region" description="Low complexity" evidence="6">
    <location>
        <begin position="712"/>
        <end position="732"/>
    </location>
</feature>
<accession>A0A1B9GLF3</accession>
<feature type="region of interest" description="Disordered" evidence="6">
    <location>
        <begin position="1233"/>
        <end position="1329"/>
    </location>
</feature>
<evidence type="ECO:0000256" key="6">
    <source>
        <dbReference type="SAM" id="MobiDB-lite"/>
    </source>
</evidence>
<feature type="compositionally biased region" description="Polar residues" evidence="6">
    <location>
        <begin position="649"/>
        <end position="690"/>
    </location>
</feature>
<dbReference type="STRING" id="1296120.A0A1B9GLF3"/>
<evidence type="ECO:0000256" key="5">
    <source>
        <dbReference type="ARBA" id="ARBA00022776"/>
    </source>
</evidence>
<gene>
    <name evidence="8" type="ORF">I316_06501</name>
</gene>
<dbReference type="GO" id="GO:0005881">
    <property type="term" value="C:cytoplasmic microtubule"/>
    <property type="evidence" value="ECO:0007669"/>
    <property type="project" value="TreeGrafter"/>
</dbReference>
<dbReference type="InterPro" id="IPR024395">
    <property type="entry name" value="CLASP_N_dom"/>
</dbReference>
<evidence type="ECO:0000256" key="2">
    <source>
        <dbReference type="ARBA" id="ARBA00009549"/>
    </source>
</evidence>